<dbReference type="InterPro" id="IPR029024">
    <property type="entry name" value="TerB-like"/>
</dbReference>
<evidence type="ECO:0000313" key="2">
    <source>
        <dbReference type="EMBL" id="MBC2594010.1"/>
    </source>
</evidence>
<keyword evidence="3" id="KW-1185">Reference proteome</keyword>
<dbReference type="EMBL" id="JACHVB010000020">
    <property type="protein sequence ID" value="MBC2594010.1"/>
    <property type="molecule type" value="Genomic_DNA"/>
</dbReference>
<dbReference type="Proteomes" id="UP000546464">
    <property type="component" value="Unassembled WGS sequence"/>
</dbReference>
<organism evidence="2 3">
    <name type="scientific">Ruficoccus amylovorans</name>
    <dbReference type="NCBI Taxonomy" id="1804625"/>
    <lineage>
        <taxon>Bacteria</taxon>
        <taxon>Pseudomonadati</taxon>
        <taxon>Verrucomicrobiota</taxon>
        <taxon>Opitutia</taxon>
        <taxon>Puniceicoccales</taxon>
        <taxon>Cerasicoccaceae</taxon>
        <taxon>Ruficoccus</taxon>
    </lineage>
</organism>
<dbReference type="RefSeq" id="WP_185674993.1">
    <property type="nucleotide sequence ID" value="NZ_JACHVB010000020.1"/>
</dbReference>
<gene>
    <name evidence="2" type="ORF">H5P28_07020</name>
</gene>
<comment type="caution">
    <text evidence="2">The sequence shown here is derived from an EMBL/GenBank/DDBJ whole genome shotgun (WGS) entry which is preliminary data.</text>
</comment>
<dbReference type="Gene3D" id="1.10.3680.10">
    <property type="entry name" value="TerB-like"/>
    <property type="match status" value="1"/>
</dbReference>
<evidence type="ECO:0000259" key="1">
    <source>
        <dbReference type="Pfam" id="PF05099"/>
    </source>
</evidence>
<dbReference type="AlphaFoldDB" id="A0A842HCN7"/>
<dbReference type="SUPFAM" id="SSF158682">
    <property type="entry name" value="TerB-like"/>
    <property type="match status" value="1"/>
</dbReference>
<reference evidence="2 3" key="1">
    <citation type="submission" date="2020-07" db="EMBL/GenBank/DDBJ databases">
        <authorList>
            <person name="Feng X."/>
        </authorList>
    </citation>
    <scope>NUCLEOTIDE SEQUENCE [LARGE SCALE GENOMIC DNA]</scope>
    <source>
        <strain evidence="2 3">JCM31066</strain>
    </source>
</reference>
<sequence>MLRETSIAKALARVFIAAAWTRGTLPEAETDALKDLLYQLPALHKSDWEELQELLENPVSPRQAEYFQRELSALLGDEDQAIFAAYAIERVTGTGNGAGTPPSPAVLAQLNHCLGKCGQDSLLCMYRLIEDSLLKRRQTDITEDLRRLSQTQAWLEGRVGGLMAGKWEQPPAPEELCRLSLAGILLSQIIYADGRVDEREVLTVEQYLCEEWGLSEEKAQFVVQISLSDRVENIDLMRVCRWFYEATEKAERIGFLNVLFDVAMADGVLDETEIDIIMRLAADLRFEQYHFQAALERVSGRGAA</sequence>
<accession>A0A842HCN7</accession>
<protein>
    <submittedName>
        <fullName evidence="2">TerB family tellurite resistance protein</fullName>
    </submittedName>
</protein>
<proteinExistence type="predicted"/>
<dbReference type="InterPro" id="IPR007791">
    <property type="entry name" value="DjlA_N"/>
</dbReference>
<name>A0A842HCN7_9BACT</name>
<evidence type="ECO:0000313" key="3">
    <source>
        <dbReference type="Proteomes" id="UP000546464"/>
    </source>
</evidence>
<feature type="domain" description="Co-chaperone DjlA N-terminal" evidence="1">
    <location>
        <begin position="185"/>
        <end position="294"/>
    </location>
</feature>
<dbReference type="Pfam" id="PF05099">
    <property type="entry name" value="TerB"/>
    <property type="match status" value="1"/>
</dbReference>